<comment type="similarity">
    <text evidence="1">Belongs to the ORC2 family.</text>
</comment>
<comment type="subunit">
    <text evidence="1">Component of the origin recognition complex (ORC).</text>
</comment>
<organism evidence="3 4">
    <name type="scientific">Trema orientale</name>
    <name type="common">Charcoal tree</name>
    <name type="synonym">Celtis orientalis</name>
    <dbReference type="NCBI Taxonomy" id="63057"/>
    <lineage>
        <taxon>Eukaryota</taxon>
        <taxon>Viridiplantae</taxon>
        <taxon>Streptophyta</taxon>
        <taxon>Embryophyta</taxon>
        <taxon>Tracheophyta</taxon>
        <taxon>Spermatophyta</taxon>
        <taxon>Magnoliopsida</taxon>
        <taxon>eudicotyledons</taxon>
        <taxon>Gunneridae</taxon>
        <taxon>Pentapetalae</taxon>
        <taxon>rosids</taxon>
        <taxon>fabids</taxon>
        <taxon>Rosales</taxon>
        <taxon>Cannabaceae</taxon>
        <taxon>Trema</taxon>
    </lineage>
</organism>
<comment type="subcellular location">
    <subcellularLocation>
        <location evidence="1">Nucleus</location>
    </subcellularLocation>
</comment>
<feature type="domain" description="Origin recognition complex subunit 2 RecA-like" evidence="2">
    <location>
        <begin position="68"/>
        <end position="174"/>
    </location>
</feature>
<keyword evidence="4" id="KW-1185">Reference proteome</keyword>
<comment type="caution">
    <text evidence="3">The sequence shown here is derived from an EMBL/GenBank/DDBJ whole genome shotgun (WGS) entry which is preliminary data.</text>
</comment>
<proteinExistence type="inferred from homology"/>
<protein>
    <recommendedName>
        <fullName evidence="1">Origin recognition complex subunit 2</fullName>
    </recommendedName>
</protein>
<reference evidence="4" key="1">
    <citation type="submission" date="2016-06" db="EMBL/GenBank/DDBJ databases">
        <title>Parallel loss of symbiosis genes in relatives of nitrogen-fixing non-legume Parasponia.</title>
        <authorList>
            <person name="Van Velzen R."/>
            <person name="Holmer R."/>
            <person name="Bu F."/>
            <person name="Rutten L."/>
            <person name="Van Zeijl A."/>
            <person name="Liu W."/>
            <person name="Santuari L."/>
            <person name="Cao Q."/>
            <person name="Sharma T."/>
            <person name="Shen D."/>
            <person name="Roswanjaya Y."/>
            <person name="Wardhani T."/>
            <person name="Kalhor M.S."/>
            <person name="Jansen J."/>
            <person name="Van den Hoogen J."/>
            <person name="Gungor B."/>
            <person name="Hartog M."/>
            <person name="Hontelez J."/>
            <person name="Verver J."/>
            <person name="Yang W.-C."/>
            <person name="Schijlen E."/>
            <person name="Repin R."/>
            <person name="Schilthuizen M."/>
            <person name="Schranz E."/>
            <person name="Heidstra R."/>
            <person name="Miyata K."/>
            <person name="Fedorova E."/>
            <person name="Kohlen W."/>
            <person name="Bisseling T."/>
            <person name="Smit S."/>
            <person name="Geurts R."/>
        </authorList>
    </citation>
    <scope>NUCLEOTIDE SEQUENCE [LARGE SCALE GENOMIC DNA]</scope>
    <source>
        <strain evidence="4">cv. RG33-2</strain>
    </source>
</reference>
<dbReference type="STRING" id="63057.A0A2P5E8Y6"/>
<evidence type="ECO:0000256" key="1">
    <source>
        <dbReference type="RuleBase" id="RU368084"/>
    </source>
</evidence>
<name>A0A2P5E8Y6_TREOI</name>
<accession>A0A2P5E8Y6</accession>
<dbReference type="GO" id="GO:0006260">
    <property type="term" value="P:DNA replication"/>
    <property type="evidence" value="ECO:0007669"/>
    <property type="project" value="UniProtKB-UniRule"/>
</dbReference>
<dbReference type="InParanoid" id="A0A2P5E8Y6"/>
<dbReference type="EMBL" id="JXTC01000204">
    <property type="protein sequence ID" value="PON82005.1"/>
    <property type="molecule type" value="Genomic_DNA"/>
</dbReference>
<dbReference type="Proteomes" id="UP000237000">
    <property type="component" value="Unassembled WGS sequence"/>
</dbReference>
<keyword evidence="1" id="KW-0539">Nucleus</keyword>
<dbReference type="OrthoDB" id="10413466at2759"/>
<dbReference type="InterPro" id="IPR007220">
    <property type="entry name" value="ORC2"/>
</dbReference>
<dbReference type="InterPro" id="IPR056772">
    <property type="entry name" value="RecA-like_ORC2"/>
</dbReference>
<dbReference type="AlphaFoldDB" id="A0A2P5E8Y6"/>
<comment type="function">
    <text evidence="1">Component of the origin recognition complex (ORC) that binds origins of replication. DNA-binding is ATP-dependent. ORC is required to assemble the pre-replication complex necessary to initiate DNA replication.</text>
</comment>
<dbReference type="GO" id="GO:0003688">
    <property type="term" value="F:DNA replication origin binding"/>
    <property type="evidence" value="ECO:0007669"/>
    <property type="project" value="UniProtKB-UniRule"/>
</dbReference>
<evidence type="ECO:0000313" key="3">
    <source>
        <dbReference type="EMBL" id="PON82005.1"/>
    </source>
</evidence>
<evidence type="ECO:0000313" key="4">
    <source>
        <dbReference type="Proteomes" id="UP000237000"/>
    </source>
</evidence>
<dbReference type="PANTHER" id="PTHR14052">
    <property type="entry name" value="ORIGIN RECOGNITION COMPLEX SUBUNIT 2"/>
    <property type="match status" value="1"/>
</dbReference>
<dbReference type="GO" id="GO:0005664">
    <property type="term" value="C:nuclear origin of replication recognition complex"/>
    <property type="evidence" value="ECO:0007669"/>
    <property type="project" value="UniProtKB-UniRule"/>
</dbReference>
<evidence type="ECO:0000259" key="2">
    <source>
        <dbReference type="Pfam" id="PF04084"/>
    </source>
</evidence>
<keyword evidence="1" id="KW-0235">DNA replication</keyword>
<gene>
    <name evidence="3" type="ORF">TorRG33x02_222230</name>
</gene>
<dbReference type="PANTHER" id="PTHR14052:SF0">
    <property type="entry name" value="ORIGIN RECOGNITION COMPLEX SUBUNIT 2"/>
    <property type="match status" value="1"/>
</dbReference>
<sequence>MMMCSDPPSRNYFLAKELGGSGKKSTRKLSDLDLVDEQVSAASFNLCMQGLRTAAANIEPKREKGIEELMSSYKTLYPRMGSKKALIEDFASTALKENFVFVINGYLQSIIIKQVLIGLAEILWYQMKTKRKIPSGNLSRGQQPFNSRSMDDLLAVLDEPQAEKSDVFICIIVHKH</sequence>
<dbReference type="Pfam" id="PF04084">
    <property type="entry name" value="RecA-like_ORC2"/>
    <property type="match status" value="1"/>
</dbReference>